<sequence length="124" mass="14365">MRQQRDNNNDNNDENLLIRNPMILQNCNSGEVVNIIRCGPRKETELKYFVCLFISLGKILKIGAFWFLETLRRILSRAQGELYVKAHLANFKTNTILLPIFQNFGLKVVRLKQMPSNGLQRLSS</sequence>
<dbReference type="Proteomes" id="UP000092445">
    <property type="component" value="Unassembled WGS sequence"/>
</dbReference>
<protein>
    <submittedName>
        <fullName evidence="2">Uncharacterized protein</fullName>
    </submittedName>
</protein>
<keyword evidence="1" id="KW-1133">Transmembrane helix</keyword>
<feature type="transmembrane region" description="Helical" evidence="1">
    <location>
        <begin position="46"/>
        <end position="68"/>
    </location>
</feature>
<dbReference type="VEuPathDB" id="VectorBase:GPAI008733"/>
<organism evidence="2 3">
    <name type="scientific">Glossina pallidipes</name>
    <name type="common">Tsetse fly</name>
    <dbReference type="NCBI Taxonomy" id="7398"/>
    <lineage>
        <taxon>Eukaryota</taxon>
        <taxon>Metazoa</taxon>
        <taxon>Ecdysozoa</taxon>
        <taxon>Arthropoda</taxon>
        <taxon>Hexapoda</taxon>
        <taxon>Insecta</taxon>
        <taxon>Pterygota</taxon>
        <taxon>Neoptera</taxon>
        <taxon>Endopterygota</taxon>
        <taxon>Diptera</taxon>
        <taxon>Brachycera</taxon>
        <taxon>Muscomorpha</taxon>
        <taxon>Hippoboscoidea</taxon>
        <taxon>Glossinidae</taxon>
        <taxon>Glossina</taxon>
    </lineage>
</organism>
<dbReference type="AlphaFoldDB" id="A0A1A9ZAK0"/>
<name>A0A1A9ZAK0_GLOPL</name>
<proteinExistence type="predicted"/>
<reference evidence="2" key="2">
    <citation type="submission" date="2020-05" db="UniProtKB">
        <authorList>
            <consortium name="EnsemblMetazoa"/>
        </authorList>
    </citation>
    <scope>IDENTIFICATION</scope>
    <source>
        <strain evidence="2">IAEA</strain>
    </source>
</reference>
<reference evidence="3" key="1">
    <citation type="submission" date="2014-03" db="EMBL/GenBank/DDBJ databases">
        <authorList>
            <person name="Aksoy S."/>
            <person name="Warren W."/>
            <person name="Wilson R.K."/>
        </authorList>
    </citation>
    <scope>NUCLEOTIDE SEQUENCE [LARGE SCALE GENOMIC DNA]</scope>
    <source>
        <strain evidence="3">IAEA</strain>
    </source>
</reference>
<accession>A0A1A9ZAK0</accession>
<evidence type="ECO:0000313" key="2">
    <source>
        <dbReference type="EnsemblMetazoa" id="GPAI008733-PA"/>
    </source>
</evidence>
<evidence type="ECO:0000256" key="1">
    <source>
        <dbReference type="SAM" id="Phobius"/>
    </source>
</evidence>
<evidence type="ECO:0000313" key="3">
    <source>
        <dbReference type="Proteomes" id="UP000092445"/>
    </source>
</evidence>
<keyword evidence="3" id="KW-1185">Reference proteome</keyword>
<keyword evidence="1" id="KW-0472">Membrane</keyword>
<dbReference type="EnsemblMetazoa" id="GPAI008733-RA">
    <property type="protein sequence ID" value="GPAI008733-PA"/>
    <property type="gene ID" value="GPAI008733"/>
</dbReference>
<keyword evidence="1" id="KW-0812">Transmembrane</keyword>